<comment type="caution">
    <text evidence="5">The sequence shown here is derived from an EMBL/GenBank/DDBJ whole genome shotgun (WGS) entry which is preliminary data.</text>
</comment>
<organism evidence="5 6">
    <name type="scientific">Simplicispira hankyongi</name>
    <dbReference type="NCBI Taxonomy" id="2315688"/>
    <lineage>
        <taxon>Bacteria</taxon>
        <taxon>Pseudomonadati</taxon>
        <taxon>Pseudomonadota</taxon>
        <taxon>Betaproteobacteria</taxon>
        <taxon>Burkholderiales</taxon>
        <taxon>Comamonadaceae</taxon>
        <taxon>Simplicispira</taxon>
    </lineage>
</organism>
<dbReference type="Gene3D" id="3.40.630.10">
    <property type="entry name" value="Zn peptidases"/>
    <property type="match status" value="1"/>
</dbReference>
<protein>
    <submittedName>
        <fullName evidence="5">Murein peptide amidase A</fullName>
    </submittedName>
</protein>
<evidence type="ECO:0000313" key="5">
    <source>
        <dbReference type="EMBL" id="RID96892.1"/>
    </source>
</evidence>
<evidence type="ECO:0000256" key="1">
    <source>
        <dbReference type="ARBA" id="ARBA00001947"/>
    </source>
</evidence>
<feature type="signal peptide" evidence="3">
    <location>
        <begin position="1"/>
        <end position="27"/>
    </location>
</feature>
<reference evidence="5 6" key="1">
    <citation type="submission" date="2018-09" db="EMBL/GenBank/DDBJ databases">
        <title>Draft genome of Simplicispira sp. NY-02.</title>
        <authorList>
            <person name="Im W.T."/>
        </authorList>
    </citation>
    <scope>NUCLEOTIDE SEQUENCE [LARGE SCALE GENOMIC DNA]</scope>
    <source>
        <strain evidence="5 6">NY-02</strain>
    </source>
</reference>
<gene>
    <name evidence="5" type="ORF">D3F03_16805</name>
</gene>
<feature type="domain" description="Peptidase M14" evidence="4">
    <location>
        <begin position="67"/>
        <end position="212"/>
    </location>
</feature>
<dbReference type="Pfam" id="PF00246">
    <property type="entry name" value="Peptidase_M14"/>
    <property type="match status" value="1"/>
</dbReference>
<sequence length="307" mass="33802">MRGAPLRRALRWLATCLLASTCPLAFAEPRLPMPAAAAACSLLVPRLPSVSYATCAAARLEESGAFSRNGVPLYWRDVTREAPGSAAQADPLRVLVIGAIHGDELTAGALALRWITLAGKTPRAVHWRFVPVANPDGLLAKKPQRTNAHGVDLNRNFRTPGWDHDAPLHWQRRAHKDPRRWPGPSSLSEPETRFLNSQIESFKPQLVVSIHAPYGLLDFDGPMAPPRQLGALRLEQVGVFPGSLGYFGGLKKGLPVVTIELPNALRMPKEGEQRDMWADLLRWMDAHLLTDVREAHEKPEPGKLSVH</sequence>
<dbReference type="GO" id="GO:0005615">
    <property type="term" value="C:extracellular space"/>
    <property type="evidence" value="ECO:0007669"/>
    <property type="project" value="TreeGrafter"/>
</dbReference>
<comment type="cofactor">
    <cofactor evidence="1">
        <name>Zn(2+)</name>
        <dbReference type="ChEBI" id="CHEBI:29105"/>
    </cofactor>
</comment>
<dbReference type="EMBL" id="QXJC01000014">
    <property type="protein sequence ID" value="RID96892.1"/>
    <property type="molecule type" value="Genomic_DNA"/>
</dbReference>
<keyword evidence="6" id="KW-1185">Reference proteome</keyword>
<dbReference type="GO" id="GO:0008270">
    <property type="term" value="F:zinc ion binding"/>
    <property type="evidence" value="ECO:0007669"/>
    <property type="project" value="InterPro"/>
</dbReference>
<dbReference type="InterPro" id="IPR000834">
    <property type="entry name" value="Peptidase_M14"/>
</dbReference>
<dbReference type="AlphaFoldDB" id="A0A398C225"/>
<dbReference type="RefSeq" id="WP_119110582.1">
    <property type="nucleotide sequence ID" value="NZ_QXJC01000014.1"/>
</dbReference>
<accession>A0A398C225</accession>
<feature type="chain" id="PRO_5017449980" evidence="3">
    <location>
        <begin position="28"/>
        <end position="307"/>
    </location>
</feature>
<comment type="similarity">
    <text evidence="2">Belongs to the peptidase M14 family.</text>
</comment>
<proteinExistence type="inferred from homology"/>
<dbReference type="GO" id="GO:0004181">
    <property type="term" value="F:metallocarboxypeptidase activity"/>
    <property type="evidence" value="ECO:0007669"/>
    <property type="project" value="InterPro"/>
</dbReference>
<evidence type="ECO:0000256" key="2">
    <source>
        <dbReference type="ARBA" id="ARBA00005988"/>
    </source>
</evidence>
<evidence type="ECO:0000259" key="4">
    <source>
        <dbReference type="Pfam" id="PF00246"/>
    </source>
</evidence>
<dbReference type="PANTHER" id="PTHR11705">
    <property type="entry name" value="PROTEASE FAMILY M14 CARBOXYPEPTIDASE A,B"/>
    <property type="match status" value="1"/>
</dbReference>
<name>A0A398C225_9BURK</name>
<dbReference type="SUPFAM" id="SSF53187">
    <property type="entry name" value="Zn-dependent exopeptidases"/>
    <property type="match status" value="1"/>
</dbReference>
<dbReference type="OrthoDB" id="9779324at2"/>
<dbReference type="PANTHER" id="PTHR11705:SF119">
    <property type="entry name" value="OS02G0119300 PROTEIN"/>
    <property type="match status" value="1"/>
</dbReference>
<evidence type="ECO:0000256" key="3">
    <source>
        <dbReference type="SAM" id="SignalP"/>
    </source>
</evidence>
<keyword evidence="3" id="KW-0732">Signal</keyword>
<dbReference type="Proteomes" id="UP000266302">
    <property type="component" value="Unassembled WGS sequence"/>
</dbReference>
<dbReference type="GO" id="GO:0006508">
    <property type="term" value="P:proteolysis"/>
    <property type="evidence" value="ECO:0007669"/>
    <property type="project" value="InterPro"/>
</dbReference>
<evidence type="ECO:0000313" key="6">
    <source>
        <dbReference type="Proteomes" id="UP000266302"/>
    </source>
</evidence>